<dbReference type="InterPro" id="IPR009057">
    <property type="entry name" value="Homeodomain-like_sf"/>
</dbReference>
<dbReference type="PANTHER" id="PTHR10865">
    <property type="entry name" value="METASTASIS-ASSOCIATED PROTEIN AND MESODERM INDUCTION EARLY RESPONSE PROTEIN"/>
    <property type="match status" value="1"/>
</dbReference>
<evidence type="ECO:0000313" key="12">
    <source>
        <dbReference type="Proteomes" id="UP000663870"/>
    </source>
</evidence>
<evidence type="ECO:0000256" key="4">
    <source>
        <dbReference type="ARBA" id="ARBA00023125"/>
    </source>
</evidence>
<keyword evidence="5" id="KW-0539">Nucleus</keyword>
<evidence type="ECO:0000313" key="10">
    <source>
        <dbReference type="EMBL" id="CAF1060555.1"/>
    </source>
</evidence>
<organism evidence="9 11">
    <name type="scientific">Rotaria sordida</name>
    <dbReference type="NCBI Taxonomy" id="392033"/>
    <lineage>
        <taxon>Eukaryota</taxon>
        <taxon>Metazoa</taxon>
        <taxon>Spiralia</taxon>
        <taxon>Gnathifera</taxon>
        <taxon>Rotifera</taxon>
        <taxon>Eurotatoria</taxon>
        <taxon>Bdelloidea</taxon>
        <taxon>Philodinida</taxon>
        <taxon>Philodinidae</taxon>
        <taxon>Rotaria</taxon>
    </lineage>
</organism>
<dbReference type="GO" id="GO:0042826">
    <property type="term" value="F:histone deacetylase binding"/>
    <property type="evidence" value="ECO:0007669"/>
    <property type="project" value="TreeGrafter"/>
</dbReference>
<gene>
    <name evidence="10" type="ORF">JXQ802_LOCUS17146</name>
    <name evidence="9" type="ORF">PYM288_LOCUS13855</name>
</gene>
<dbReference type="GO" id="GO:0000122">
    <property type="term" value="P:negative regulation of transcription by RNA polymerase II"/>
    <property type="evidence" value="ECO:0007669"/>
    <property type="project" value="TreeGrafter"/>
</dbReference>
<evidence type="ECO:0000256" key="6">
    <source>
        <dbReference type="SAM" id="MobiDB-lite"/>
    </source>
</evidence>
<feature type="domain" description="SANT" evidence="8">
    <location>
        <begin position="77"/>
        <end position="126"/>
    </location>
</feature>
<dbReference type="SMART" id="SM00717">
    <property type="entry name" value="SANT"/>
    <property type="match status" value="1"/>
</dbReference>
<dbReference type="EMBL" id="CAJNOH010000289">
    <property type="protein sequence ID" value="CAF0985789.1"/>
    <property type="molecule type" value="Genomic_DNA"/>
</dbReference>
<dbReference type="Gene3D" id="1.10.10.60">
    <property type="entry name" value="Homeodomain-like"/>
    <property type="match status" value="1"/>
</dbReference>
<dbReference type="InterPro" id="IPR017884">
    <property type="entry name" value="SANT_dom"/>
</dbReference>
<evidence type="ECO:0008006" key="13">
    <source>
        <dbReference type="Google" id="ProtNLM"/>
    </source>
</evidence>
<dbReference type="InterPro" id="IPR040138">
    <property type="entry name" value="MIER/MTA"/>
</dbReference>
<dbReference type="GO" id="GO:0003714">
    <property type="term" value="F:transcription corepressor activity"/>
    <property type="evidence" value="ECO:0007669"/>
    <property type="project" value="TreeGrafter"/>
</dbReference>
<name>A0A814FWB9_9BILA</name>
<comment type="caution">
    <text evidence="9">The sequence shown here is derived from an EMBL/GenBank/DDBJ whole genome shotgun (WGS) entry which is preliminary data.</text>
</comment>
<evidence type="ECO:0000256" key="5">
    <source>
        <dbReference type="ARBA" id="ARBA00023242"/>
    </source>
</evidence>
<dbReference type="PROSITE" id="PS51156">
    <property type="entry name" value="ELM2"/>
    <property type="match status" value="1"/>
</dbReference>
<dbReference type="GO" id="GO:0008270">
    <property type="term" value="F:zinc ion binding"/>
    <property type="evidence" value="ECO:0007669"/>
    <property type="project" value="UniProtKB-KW"/>
</dbReference>
<dbReference type="SUPFAM" id="SSF46689">
    <property type="entry name" value="Homeodomain-like"/>
    <property type="match status" value="1"/>
</dbReference>
<dbReference type="FunFam" id="1.10.10.60:FF:000012">
    <property type="entry name" value="Metastasis-associated 1 family, member 3"/>
    <property type="match status" value="1"/>
</dbReference>
<feature type="domain" description="ELM2" evidence="7">
    <location>
        <begin position="1"/>
        <end position="69"/>
    </location>
</feature>
<keyword evidence="1" id="KW-0479">Metal-binding</keyword>
<dbReference type="GO" id="GO:0005654">
    <property type="term" value="C:nucleoplasm"/>
    <property type="evidence" value="ECO:0007669"/>
    <property type="project" value="TreeGrafter"/>
</dbReference>
<dbReference type="GO" id="GO:0003677">
    <property type="term" value="F:DNA binding"/>
    <property type="evidence" value="ECO:0007669"/>
    <property type="project" value="UniProtKB-KW"/>
</dbReference>
<evidence type="ECO:0000256" key="1">
    <source>
        <dbReference type="ARBA" id="ARBA00022723"/>
    </source>
</evidence>
<proteinExistence type="predicted"/>
<keyword evidence="2" id="KW-0863">Zinc-finger</keyword>
<evidence type="ECO:0000313" key="9">
    <source>
        <dbReference type="EMBL" id="CAF0985789.1"/>
    </source>
</evidence>
<feature type="compositionally biased region" description="Low complexity" evidence="6">
    <location>
        <begin position="226"/>
        <end position="237"/>
    </location>
</feature>
<dbReference type="AlphaFoldDB" id="A0A814FWB9"/>
<dbReference type="PANTHER" id="PTHR10865:SF28">
    <property type="entry name" value="ELM2 DOMAIN-CONTAINING PROTEIN"/>
    <property type="match status" value="1"/>
</dbReference>
<evidence type="ECO:0000313" key="11">
    <source>
        <dbReference type="Proteomes" id="UP000663854"/>
    </source>
</evidence>
<evidence type="ECO:0000256" key="2">
    <source>
        <dbReference type="ARBA" id="ARBA00022771"/>
    </source>
</evidence>
<keyword evidence="3" id="KW-0862">Zinc</keyword>
<dbReference type="Proteomes" id="UP000663870">
    <property type="component" value="Unassembled WGS sequence"/>
</dbReference>
<dbReference type="PROSITE" id="PS51293">
    <property type="entry name" value="SANT"/>
    <property type="match status" value="1"/>
</dbReference>
<evidence type="ECO:0000259" key="7">
    <source>
        <dbReference type="PROSITE" id="PS51156"/>
    </source>
</evidence>
<dbReference type="InterPro" id="IPR001005">
    <property type="entry name" value="SANT/Myb"/>
</dbReference>
<keyword evidence="12" id="KW-1185">Reference proteome</keyword>
<accession>A0A814FWB9</accession>
<protein>
    <recommendedName>
        <fullName evidence="13">Mesoderm induction early response protein 1</fullName>
    </recommendedName>
</protein>
<reference evidence="9" key="1">
    <citation type="submission" date="2021-02" db="EMBL/GenBank/DDBJ databases">
        <authorList>
            <person name="Nowell W R."/>
        </authorList>
    </citation>
    <scope>NUCLEOTIDE SEQUENCE</scope>
</reference>
<evidence type="ECO:0000259" key="8">
    <source>
        <dbReference type="PROSITE" id="PS51293"/>
    </source>
</evidence>
<dbReference type="EMBL" id="CAJNOL010000429">
    <property type="protein sequence ID" value="CAF1060555.1"/>
    <property type="molecule type" value="Genomic_DNA"/>
</dbReference>
<feature type="region of interest" description="Disordered" evidence="6">
    <location>
        <begin position="200"/>
        <end position="244"/>
    </location>
</feature>
<dbReference type="InterPro" id="IPR000949">
    <property type="entry name" value="ELM2_dom"/>
</dbReference>
<feature type="compositionally biased region" description="Low complexity" evidence="6">
    <location>
        <begin position="200"/>
        <end position="210"/>
    </location>
</feature>
<evidence type="ECO:0000256" key="3">
    <source>
        <dbReference type="ARBA" id="ARBA00022833"/>
    </source>
</evidence>
<sequence length="244" mass="28079">MNKTNVFLPVDELLWSSSSVNDSDNENIDKYLKIIHTEYPSSDDEISLQTLLNCQLNTELALVKFRQLPNKTIYSYPAWSLAEIEKFEEGLREYGKNFFKISIYKCLNRSVRETVHFYYQWKKSERYYLFIEEQQRINSLTSVSDIIEKFIEEQEQHLCTASGVVDSTNSTSFLSNDFKLHAPLSSNSSISIVTIHQHETTTTTTTTTTTKRSFDQVDNDDEPSSKKTSINTKTSSNEATTTIV</sequence>
<dbReference type="Proteomes" id="UP000663854">
    <property type="component" value="Unassembled WGS sequence"/>
</dbReference>
<keyword evidence="4" id="KW-0238">DNA-binding</keyword>